<keyword evidence="2" id="KW-1185">Reference proteome</keyword>
<protein>
    <submittedName>
        <fullName evidence="1">Polynucleotidyl transferase</fullName>
    </submittedName>
</protein>
<accession>A0A5A7PZI7</accession>
<comment type="caution">
    <text evidence="1">The sequence shown here is derived from an EMBL/GenBank/DDBJ whole genome shotgun (WGS) entry which is preliminary data.</text>
</comment>
<sequence>CLSVAGDELSGFTGACHREEDDRTSRGLSGEKLLVALDARWPDFFFSRVWPVLVVACGCGNMSHLWPHVGRVAAIRGRLLIEQRKRLSGAGDGPDLARMTIYRRLSYCCETQTMGYDDRRRGCCSKDGLKVDDGHKTPRLVAPLPGEDDWRF</sequence>
<evidence type="ECO:0000313" key="1">
    <source>
        <dbReference type="EMBL" id="GER38051.1"/>
    </source>
</evidence>
<gene>
    <name evidence="1" type="ORF">STAS_14509</name>
</gene>
<proteinExistence type="predicted"/>
<dbReference type="GO" id="GO:0016740">
    <property type="term" value="F:transferase activity"/>
    <property type="evidence" value="ECO:0007669"/>
    <property type="project" value="UniProtKB-KW"/>
</dbReference>
<evidence type="ECO:0000313" key="2">
    <source>
        <dbReference type="Proteomes" id="UP000325081"/>
    </source>
</evidence>
<dbReference type="AlphaFoldDB" id="A0A5A7PZI7"/>
<keyword evidence="1" id="KW-0808">Transferase</keyword>
<dbReference type="EMBL" id="BKCP01005429">
    <property type="protein sequence ID" value="GER38051.1"/>
    <property type="molecule type" value="Genomic_DNA"/>
</dbReference>
<feature type="non-terminal residue" evidence="1">
    <location>
        <position position="152"/>
    </location>
</feature>
<reference evidence="2" key="1">
    <citation type="journal article" date="2019" name="Curr. Biol.">
        <title>Genome Sequence of Striga asiatica Provides Insight into the Evolution of Plant Parasitism.</title>
        <authorList>
            <person name="Yoshida S."/>
            <person name="Kim S."/>
            <person name="Wafula E.K."/>
            <person name="Tanskanen J."/>
            <person name="Kim Y.M."/>
            <person name="Honaas L."/>
            <person name="Yang Z."/>
            <person name="Spallek T."/>
            <person name="Conn C.E."/>
            <person name="Ichihashi Y."/>
            <person name="Cheong K."/>
            <person name="Cui S."/>
            <person name="Der J.P."/>
            <person name="Gundlach H."/>
            <person name="Jiao Y."/>
            <person name="Hori C."/>
            <person name="Ishida J.K."/>
            <person name="Kasahara H."/>
            <person name="Kiba T."/>
            <person name="Kim M.S."/>
            <person name="Koo N."/>
            <person name="Laohavisit A."/>
            <person name="Lee Y.H."/>
            <person name="Lumba S."/>
            <person name="McCourt P."/>
            <person name="Mortimer J.C."/>
            <person name="Mutuku J.M."/>
            <person name="Nomura T."/>
            <person name="Sasaki-Sekimoto Y."/>
            <person name="Seto Y."/>
            <person name="Wang Y."/>
            <person name="Wakatake T."/>
            <person name="Sakakibara H."/>
            <person name="Demura T."/>
            <person name="Yamaguchi S."/>
            <person name="Yoneyama K."/>
            <person name="Manabe R.I."/>
            <person name="Nelson D.C."/>
            <person name="Schulman A.H."/>
            <person name="Timko M.P."/>
            <person name="dePamphilis C.W."/>
            <person name="Choi D."/>
            <person name="Shirasu K."/>
        </authorList>
    </citation>
    <scope>NUCLEOTIDE SEQUENCE [LARGE SCALE GENOMIC DNA]</scope>
    <source>
        <strain evidence="2">cv. UVA1</strain>
    </source>
</reference>
<organism evidence="1 2">
    <name type="scientific">Striga asiatica</name>
    <name type="common">Asiatic witchweed</name>
    <name type="synonym">Buchnera asiatica</name>
    <dbReference type="NCBI Taxonomy" id="4170"/>
    <lineage>
        <taxon>Eukaryota</taxon>
        <taxon>Viridiplantae</taxon>
        <taxon>Streptophyta</taxon>
        <taxon>Embryophyta</taxon>
        <taxon>Tracheophyta</taxon>
        <taxon>Spermatophyta</taxon>
        <taxon>Magnoliopsida</taxon>
        <taxon>eudicotyledons</taxon>
        <taxon>Gunneridae</taxon>
        <taxon>Pentapetalae</taxon>
        <taxon>asterids</taxon>
        <taxon>lamiids</taxon>
        <taxon>Lamiales</taxon>
        <taxon>Orobanchaceae</taxon>
        <taxon>Buchnereae</taxon>
        <taxon>Striga</taxon>
    </lineage>
</organism>
<feature type="non-terminal residue" evidence="1">
    <location>
        <position position="1"/>
    </location>
</feature>
<name>A0A5A7PZI7_STRAF</name>
<dbReference type="Proteomes" id="UP000325081">
    <property type="component" value="Unassembled WGS sequence"/>
</dbReference>